<dbReference type="RefSeq" id="WP_123062490.1">
    <property type="nucleotide sequence ID" value="NZ_RIAS01000001.1"/>
</dbReference>
<evidence type="ECO:0000256" key="1">
    <source>
        <dbReference type="SAM" id="MobiDB-lite"/>
    </source>
</evidence>
<dbReference type="Proteomes" id="UP000323664">
    <property type="component" value="Unassembled WGS sequence"/>
</dbReference>
<protein>
    <submittedName>
        <fullName evidence="2">Uncharacterized protein</fullName>
    </submittedName>
</protein>
<evidence type="ECO:0000313" key="3">
    <source>
        <dbReference type="Proteomes" id="UP000323664"/>
    </source>
</evidence>
<comment type="caution">
    <text evidence="2">The sequence shown here is derived from an EMBL/GenBank/DDBJ whole genome shotgun (WGS) entry which is preliminary data.</text>
</comment>
<organism evidence="2 3">
    <name type="scientific">Paenibacillus amylolyticus</name>
    <dbReference type="NCBI Taxonomy" id="1451"/>
    <lineage>
        <taxon>Bacteria</taxon>
        <taxon>Bacillati</taxon>
        <taxon>Bacillota</taxon>
        <taxon>Bacilli</taxon>
        <taxon>Bacillales</taxon>
        <taxon>Paenibacillaceae</taxon>
        <taxon>Paenibacillus</taxon>
    </lineage>
</organism>
<feature type="region of interest" description="Disordered" evidence="1">
    <location>
        <begin position="265"/>
        <end position="288"/>
    </location>
</feature>
<evidence type="ECO:0000313" key="2">
    <source>
        <dbReference type="EMBL" id="KAA8782584.1"/>
    </source>
</evidence>
<accession>A0A5M9WLZ5</accession>
<feature type="compositionally biased region" description="Basic and acidic residues" evidence="1">
    <location>
        <begin position="273"/>
        <end position="282"/>
    </location>
</feature>
<gene>
    <name evidence="2" type="ORF">EC604_01820</name>
</gene>
<proteinExistence type="predicted"/>
<sequence>MTIFLYKIDRVRGFFRAYSTIQEYSKRRWPVNVGDTILFAYGSGDELQFLGTSNIIDCKVEVQEQQTINEETERLYLTKLQLDKFDSLPEDRTLGAFMFSLVRVSNFSKPFLNFRHLGRIEEEDLKTLITGTVNVRRSLYFGLLRHIPSNWRAYLEYSSMAEKSAKEQGIKNDIFPTDELLGFLNKLVFQPLEIGSETEPVFRESLARMGLENTRVEARMPDYNNEMDLERESRGDKWSISELISQAPDLLQEIKPNWNMINEMLQNDTEENSNNRRGENKKWRPHKW</sequence>
<dbReference type="EMBL" id="RIAS01000001">
    <property type="protein sequence ID" value="KAA8782584.1"/>
    <property type="molecule type" value="Genomic_DNA"/>
</dbReference>
<dbReference type="AlphaFoldDB" id="A0A5M9WLZ5"/>
<name>A0A5M9WLZ5_PAEAM</name>
<reference evidence="2 3" key="1">
    <citation type="journal article" date="2019" name="J. Ind. Microbiol. Biotechnol.">
        <title>Paenibacillus amylolyticus 27C64 has a diverse set of carbohydrate-active enzymes and complete pectin deconstruction system.</title>
        <authorList>
            <person name="Keggi C."/>
            <person name="Doran-Peterson J."/>
        </authorList>
    </citation>
    <scope>NUCLEOTIDE SEQUENCE [LARGE SCALE GENOMIC DNA]</scope>
    <source>
        <strain evidence="2 3">27C64</strain>
    </source>
</reference>